<dbReference type="Proteomes" id="UP000510647">
    <property type="component" value="Chromosome 2"/>
</dbReference>
<name>A0A7H9HNB4_9SACH</name>
<evidence type="ECO:0000256" key="3">
    <source>
        <dbReference type="ARBA" id="ARBA00022728"/>
    </source>
</evidence>
<reference evidence="8 9" key="1">
    <citation type="submission" date="2020-06" db="EMBL/GenBank/DDBJ databases">
        <title>The yeast mating-type switching endonuclease HO is a domesticated member of an unorthodox homing genetic element family.</title>
        <authorList>
            <person name="Coughlan A.Y."/>
            <person name="Lombardi L."/>
            <person name="Braun-Galleani S."/>
            <person name="Martos A.R."/>
            <person name="Galeote V."/>
            <person name="Bigey F."/>
            <person name="Dequin S."/>
            <person name="Byrne K.P."/>
            <person name="Wolfe K.H."/>
        </authorList>
    </citation>
    <scope>NUCLEOTIDE SEQUENCE [LARGE SCALE GENOMIC DNA]</scope>
    <source>
        <strain evidence="8 9">CBS2947</strain>
    </source>
</reference>
<dbReference type="GO" id="GO:0005686">
    <property type="term" value="C:U2 snRNP"/>
    <property type="evidence" value="ECO:0007669"/>
    <property type="project" value="TreeGrafter"/>
</dbReference>
<dbReference type="GO" id="GO:0071013">
    <property type="term" value="C:catalytic step 2 spliceosome"/>
    <property type="evidence" value="ECO:0007669"/>
    <property type="project" value="TreeGrafter"/>
</dbReference>
<evidence type="ECO:0000256" key="6">
    <source>
        <dbReference type="ARBA" id="ARBA00023242"/>
    </source>
</evidence>
<dbReference type="PANTHER" id="PTHR15316">
    <property type="entry name" value="SPLICEOSOME ASSOCIATED PROTEIN 114/SWAP SPLICING FACTOR-RELATED"/>
    <property type="match status" value="1"/>
</dbReference>
<dbReference type="OrthoDB" id="447637at2759"/>
<dbReference type="GO" id="GO:0071004">
    <property type="term" value="C:U2-type prespliceosome"/>
    <property type="evidence" value="ECO:0007669"/>
    <property type="project" value="TreeGrafter"/>
</dbReference>
<proteinExistence type="predicted"/>
<dbReference type="GO" id="GO:0045292">
    <property type="term" value="P:mRNA cis splicing, via spliceosome"/>
    <property type="evidence" value="ECO:0007669"/>
    <property type="project" value="InterPro"/>
</dbReference>
<dbReference type="Pfam" id="PF01805">
    <property type="entry name" value="Surp"/>
    <property type="match status" value="1"/>
</dbReference>
<dbReference type="InterPro" id="IPR022030">
    <property type="entry name" value="SF3A1_dom"/>
</dbReference>
<keyword evidence="5" id="KW-0508">mRNA splicing</keyword>
<dbReference type="PROSITE" id="PS50128">
    <property type="entry name" value="SURP"/>
    <property type="match status" value="1"/>
</dbReference>
<dbReference type="GO" id="GO:0003723">
    <property type="term" value="F:RNA binding"/>
    <property type="evidence" value="ECO:0007669"/>
    <property type="project" value="InterPro"/>
</dbReference>
<keyword evidence="3" id="KW-0747">Spliceosome</keyword>
<evidence type="ECO:0000256" key="2">
    <source>
        <dbReference type="ARBA" id="ARBA00022664"/>
    </source>
</evidence>
<protein>
    <recommendedName>
        <fullName evidence="7">SURP motif domain-containing protein</fullName>
    </recommendedName>
</protein>
<evidence type="ECO:0000256" key="4">
    <source>
        <dbReference type="ARBA" id="ARBA00022737"/>
    </source>
</evidence>
<dbReference type="Pfam" id="PF12230">
    <property type="entry name" value="PRP21_like_P"/>
    <property type="match status" value="1"/>
</dbReference>
<evidence type="ECO:0000313" key="8">
    <source>
        <dbReference type="EMBL" id="QLQ78800.1"/>
    </source>
</evidence>
<evidence type="ECO:0000256" key="1">
    <source>
        <dbReference type="ARBA" id="ARBA00004123"/>
    </source>
</evidence>
<sequence>MNDIKGLNGSVRDGELLREVIEKTAKYVVENGTNFEDKLKDEPKFSFVIPGDENYELYQQILSRERSSRSLEVGTFEQSNGRGNPEEPYVFSFSNYDENITQRDLEIIKLAAAYCVANENNNYLEKMRDEFRDDELLGFLKPDHALNYTFVQFVNQYKQVKENSLGLPFFEWRKNDYKYEILQRSFQRAEFNVYNEESRAKQDKFRSLQKIQFAAFDWTRFKVVNKVTVPTSDAGDLPAPLDFDKLALKRLEKSEVLNIFDKFEADEAKKGSKSKKRKLRAAGATRLKVGKTTTDTEVKADFRYIKCPITNKLIPEDKFDKHLQVLLADPHYKIEREKFEAKHKLSNLSSTEVYENIKKVAKASSPPI</sequence>
<dbReference type="EMBL" id="CP059268">
    <property type="protein sequence ID" value="QLQ78800.1"/>
    <property type="molecule type" value="Genomic_DNA"/>
</dbReference>
<comment type="subcellular location">
    <subcellularLocation>
        <location evidence="1">Nucleus</location>
    </subcellularLocation>
</comment>
<evidence type="ECO:0000256" key="5">
    <source>
        <dbReference type="ARBA" id="ARBA00023187"/>
    </source>
</evidence>
<dbReference type="Gene3D" id="1.10.10.790">
    <property type="entry name" value="Surp module"/>
    <property type="match status" value="2"/>
</dbReference>
<evidence type="ECO:0000259" key="7">
    <source>
        <dbReference type="PROSITE" id="PS50128"/>
    </source>
</evidence>
<dbReference type="InterPro" id="IPR045146">
    <property type="entry name" value="SF3A1"/>
</dbReference>
<evidence type="ECO:0000313" key="9">
    <source>
        <dbReference type="Proteomes" id="UP000510647"/>
    </source>
</evidence>
<keyword evidence="6" id="KW-0539">Nucleus</keyword>
<dbReference type="GO" id="GO:0000381">
    <property type="term" value="P:regulation of alternative mRNA splicing, via spliceosome"/>
    <property type="evidence" value="ECO:0007669"/>
    <property type="project" value="TreeGrafter"/>
</dbReference>
<dbReference type="InterPro" id="IPR000061">
    <property type="entry name" value="Surp"/>
</dbReference>
<dbReference type="SUPFAM" id="SSF109905">
    <property type="entry name" value="Surp module (SWAP domain)"/>
    <property type="match status" value="2"/>
</dbReference>
<dbReference type="AlphaFoldDB" id="A0A7H9HNB4"/>
<organism evidence="8 9">
    <name type="scientific">Torulaspora globosa</name>
    <dbReference type="NCBI Taxonomy" id="48254"/>
    <lineage>
        <taxon>Eukaryota</taxon>
        <taxon>Fungi</taxon>
        <taxon>Dikarya</taxon>
        <taxon>Ascomycota</taxon>
        <taxon>Saccharomycotina</taxon>
        <taxon>Saccharomycetes</taxon>
        <taxon>Saccharomycetales</taxon>
        <taxon>Saccharomycetaceae</taxon>
        <taxon>Torulaspora</taxon>
    </lineage>
</organism>
<keyword evidence="2" id="KW-0507">mRNA processing</keyword>
<keyword evidence="9" id="KW-1185">Reference proteome</keyword>
<keyword evidence="4" id="KW-0677">Repeat</keyword>
<accession>A0A7H9HNB4</accession>
<dbReference type="SMART" id="SM00648">
    <property type="entry name" value="SWAP"/>
    <property type="match status" value="2"/>
</dbReference>
<gene>
    <name evidence="8" type="ORF">HG537_0B01480</name>
</gene>
<feature type="domain" description="SURP motif" evidence="7">
    <location>
        <begin position="20"/>
        <end position="58"/>
    </location>
</feature>
<dbReference type="InterPro" id="IPR035967">
    <property type="entry name" value="SWAP/Surp_sf"/>
</dbReference>
<dbReference type="PANTHER" id="PTHR15316:SF1">
    <property type="entry name" value="SPLICING FACTOR 3A SUBUNIT 1"/>
    <property type="match status" value="1"/>
</dbReference>